<evidence type="ECO:0000313" key="2">
    <source>
        <dbReference type="EMBL" id="DAC77131.1"/>
    </source>
</evidence>
<protein>
    <submittedName>
        <fullName evidence="3">Uncharacterized protein</fullName>
    </submittedName>
</protein>
<dbReference type="EMBL" id="BK010581">
    <property type="protein sequence ID" value="DAC77175.1"/>
    <property type="molecule type" value="Genomic_DNA"/>
</dbReference>
<proteinExistence type="predicted"/>
<evidence type="ECO:0000313" key="3">
    <source>
        <dbReference type="EMBL" id="DAC77175.1"/>
    </source>
</evidence>
<dbReference type="AlphaFoldDB" id="A0A4P3AG05"/>
<dbReference type="EMBL" id="BK010579">
    <property type="protein sequence ID" value="DAC77087.1"/>
    <property type="molecule type" value="Genomic_DNA"/>
</dbReference>
<evidence type="ECO:0000313" key="1">
    <source>
        <dbReference type="EMBL" id="DAC77087.1"/>
    </source>
</evidence>
<organism evidence="3">
    <name type="scientific">Serratia marcescens</name>
    <dbReference type="NCBI Taxonomy" id="615"/>
    <lineage>
        <taxon>Bacteria</taxon>
        <taxon>Pseudomonadati</taxon>
        <taxon>Pseudomonadota</taxon>
        <taxon>Gammaproteobacteria</taxon>
        <taxon>Enterobacterales</taxon>
        <taxon>Yersiniaceae</taxon>
        <taxon>Serratia</taxon>
    </lineage>
</organism>
<reference evidence="3" key="1">
    <citation type="journal article" date="2019" name="J. Antimicrob. Chemother.">
        <title>SME-4-producing Serratia marcescens from Argentina belonging to clade 2 of the S. marcescens phylogeny.</title>
        <authorList>
            <person name="Dabos L."/>
            <person name="Patino-Navarrete R."/>
            <person name="Nastro M."/>
            <person name="Famiglietti A."/>
            <person name="Glaser P."/>
            <person name="Rodriguez C.H."/>
            <person name="Naas T."/>
        </authorList>
    </citation>
    <scope>NUCLEOTIDE SEQUENCE</scope>
    <source>
        <strain evidence="1">D-1</strain>
        <strain evidence="2">D-2</strain>
        <strain evidence="3">D-3</strain>
    </source>
</reference>
<sequence length="49" mass="5939">MIKIFIFNKKSHTIKTLQIMSVDIHFKLKETHISIQKITLYLIMDYRSE</sequence>
<accession>A0A4P3AG05</accession>
<dbReference type="EMBL" id="BK010580">
    <property type="protein sequence ID" value="DAC77131.1"/>
    <property type="molecule type" value="Genomic_DNA"/>
</dbReference>
<name>A0A4P3AG05_SERMA</name>